<dbReference type="AlphaFoldDB" id="A0AAV7TKQ2"/>
<sequence length="188" mass="20444">MSSVSRTDVEEGTPTSHCLSMNLTCIAIAIQKKMCGCKRRKSKGRVNTHERYQVDITAISASGIMNVKGEVGRVIWFPSEENPQAAFFNTGIQAALISSNEGEGGCESGEQNTMMGNIVPVIEVLPERVNKGLANTNNSEHASDHKYMKSKSDLIESEKLAFLADLGYFHGSDLGKPVTWLVGHSLVK</sequence>
<gene>
    <name evidence="1" type="ORF">NDU88_002297</name>
</gene>
<keyword evidence="2" id="KW-1185">Reference proteome</keyword>
<accession>A0AAV7TKQ2</accession>
<comment type="caution">
    <text evidence="1">The sequence shown here is derived from an EMBL/GenBank/DDBJ whole genome shotgun (WGS) entry which is preliminary data.</text>
</comment>
<evidence type="ECO:0000313" key="2">
    <source>
        <dbReference type="Proteomes" id="UP001066276"/>
    </source>
</evidence>
<dbReference type="Proteomes" id="UP001066276">
    <property type="component" value="Chromosome 3_2"/>
</dbReference>
<reference evidence="1" key="1">
    <citation type="journal article" date="2022" name="bioRxiv">
        <title>Sequencing and chromosome-scale assembly of the giantPleurodeles waltlgenome.</title>
        <authorList>
            <person name="Brown T."/>
            <person name="Elewa A."/>
            <person name="Iarovenko S."/>
            <person name="Subramanian E."/>
            <person name="Araus A.J."/>
            <person name="Petzold A."/>
            <person name="Susuki M."/>
            <person name="Suzuki K.-i.T."/>
            <person name="Hayashi T."/>
            <person name="Toyoda A."/>
            <person name="Oliveira C."/>
            <person name="Osipova E."/>
            <person name="Leigh N.D."/>
            <person name="Simon A."/>
            <person name="Yun M.H."/>
        </authorList>
    </citation>
    <scope>NUCLEOTIDE SEQUENCE</scope>
    <source>
        <strain evidence="1">20211129_DDA</strain>
        <tissue evidence="1">Liver</tissue>
    </source>
</reference>
<protein>
    <submittedName>
        <fullName evidence="1">Uncharacterized protein</fullName>
    </submittedName>
</protein>
<name>A0AAV7TKQ2_PLEWA</name>
<organism evidence="1 2">
    <name type="scientific">Pleurodeles waltl</name>
    <name type="common">Iberian ribbed newt</name>
    <dbReference type="NCBI Taxonomy" id="8319"/>
    <lineage>
        <taxon>Eukaryota</taxon>
        <taxon>Metazoa</taxon>
        <taxon>Chordata</taxon>
        <taxon>Craniata</taxon>
        <taxon>Vertebrata</taxon>
        <taxon>Euteleostomi</taxon>
        <taxon>Amphibia</taxon>
        <taxon>Batrachia</taxon>
        <taxon>Caudata</taxon>
        <taxon>Salamandroidea</taxon>
        <taxon>Salamandridae</taxon>
        <taxon>Pleurodelinae</taxon>
        <taxon>Pleurodeles</taxon>
    </lineage>
</organism>
<dbReference type="EMBL" id="JANPWB010000006">
    <property type="protein sequence ID" value="KAJ1177031.1"/>
    <property type="molecule type" value="Genomic_DNA"/>
</dbReference>
<evidence type="ECO:0000313" key="1">
    <source>
        <dbReference type="EMBL" id="KAJ1177031.1"/>
    </source>
</evidence>
<proteinExistence type="predicted"/>